<dbReference type="EMBL" id="CM007372">
    <property type="protein sequence ID" value="OIV99789.1"/>
    <property type="molecule type" value="Genomic_DNA"/>
</dbReference>
<keyword evidence="3" id="KW-1185">Reference proteome</keyword>
<dbReference type="Proteomes" id="UP000188354">
    <property type="component" value="Chromosome LG12"/>
</dbReference>
<protein>
    <submittedName>
        <fullName evidence="2">Uncharacterized protein</fullName>
    </submittedName>
</protein>
<dbReference type="PANTHER" id="PTHR33257">
    <property type="entry name" value="OS05G0165500 PROTEIN"/>
    <property type="match status" value="1"/>
</dbReference>
<accession>A0A4P1R2K2</accession>
<evidence type="ECO:0000313" key="3">
    <source>
        <dbReference type="Proteomes" id="UP000188354"/>
    </source>
</evidence>
<dbReference type="PANTHER" id="PTHR33257:SF6">
    <property type="entry name" value="OXYSTEROL-BINDING 4B-LIKE PROTEIN"/>
    <property type="match status" value="1"/>
</dbReference>
<gene>
    <name evidence="2" type="ORF">TanjilG_26127</name>
</gene>
<organism evidence="2 3">
    <name type="scientific">Lupinus angustifolius</name>
    <name type="common">Narrow-leaved blue lupine</name>
    <dbReference type="NCBI Taxonomy" id="3871"/>
    <lineage>
        <taxon>Eukaryota</taxon>
        <taxon>Viridiplantae</taxon>
        <taxon>Streptophyta</taxon>
        <taxon>Embryophyta</taxon>
        <taxon>Tracheophyta</taxon>
        <taxon>Spermatophyta</taxon>
        <taxon>Magnoliopsida</taxon>
        <taxon>eudicotyledons</taxon>
        <taxon>Gunneridae</taxon>
        <taxon>Pentapetalae</taxon>
        <taxon>rosids</taxon>
        <taxon>fabids</taxon>
        <taxon>Fabales</taxon>
        <taxon>Fabaceae</taxon>
        <taxon>Papilionoideae</taxon>
        <taxon>50 kb inversion clade</taxon>
        <taxon>genistoids sensu lato</taxon>
        <taxon>core genistoids</taxon>
        <taxon>Genisteae</taxon>
        <taxon>Lupinus</taxon>
    </lineage>
</organism>
<reference evidence="2 3" key="1">
    <citation type="journal article" date="2017" name="Plant Biotechnol. J.">
        <title>A comprehensive draft genome sequence for lupin (Lupinus angustifolius), an emerging health food: insights into plant-microbe interactions and legume evolution.</title>
        <authorList>
            <person name="Hane J.K."/>
            <person name="Ming Y."/>
            <person name="Kamphuis L.G."/>
            <person name="Nelson M.N."/>
            <person name="Garg G."/>
            <person name="Atkins C.A."/>
            <person name="Bayer P.E."/>
            <person name="Bravo A."/>
            <person name="Bringans S."/>
            <person name="Cannon S."/>
            <person name="Edwards D."/>
            <person name="Foley R."/>
            <person name="Gao L.L."/>
            <person name="Harrison M.J."/>
            <person name="Huang W."/>
            <person name="Hurgobin B."/>
            <person name="Li S."/>
            <person name="Liu C.W."/>
            <person name="McGrath A."/>
            <person name="Morahan G."/>
            <person name="Murray J."/>
            <person name="Weller J."/>
            <person name="Jian J."/>
            <person name="Singh K.B."/>
        </authorList>
    </citation>
    <scope>NUCLEOTIDE SEQUENCE [LARGE SCALE GENOMIC DNA]</scope>
    <source>
        <strain evidence="3">cv. Tanjil</strain>
        <tissue evidence="2">Whole plant</tissue>
    </source>
</reference>
<proteinExistence type="predicted"/>
<feature type="region of interest" description="Disordered" evidence="1">
    <location>
        <begin position="116"/>
        <end position="147"/>
    </location>
</feature>
<dbReference type="AlphaFoldDB" id="A0A4P1R2K2"/>
<evidence type="ECO:0000256" key="1">
    <source>
        <dbReference type="SAM" id="MobiDB-lite"/>
    </source>
</evidence>
<name>A0A4P1R2K2_LUPAN</name>
<feature type="compositionally biased region" description="Low complexity" evidence="1">
    <location>
        <begin position="119"/>
        <end position="141"/>
    </location>
</feature>
<evidence type="ECO:0000313" key="2">
    <source>
        <dbReference type="EMBL" id="OIV99789.1"/>
    </source>
</evidence>
<dbReference type="Gramene" id="OIV99789">
    <property type="protein sequence ID" value="OIV99789"/>
    <property type="gene ID" value="TanjilG_26127"/>
</dbReference>
<sequence>MNISLRNILCRESSIGCSSRISYYRSSEGVPFKWEMKPGIAKELSPKEELPPLTPPPALLSLGLPKPCIMDHPKPSTRSRFRFWNKKEKLGKGKKTQMGNLFDLDVFARLEYCSTDSESMTSPRGSSFSSSTSSSLSIMKSRPSRHSSTCSWSPFSEVHGRKRSTLGCFQMHFTKILISIARRD</sequence>